<dbReference type="Proteomes" id="UP001150062">
    <property type="component" value="Unassembled WGS sequence"/>
</dbReference>
<gene>
    <name evidence="3" type="ORF">M0813_03630</name>
</gene>
<keyword evidence="1" id="KW-0175">Coiled coil</keyword>
<evidence type="ECO:0000313" key="3">
    <source>
        <dbReference type="EMBL" id="KAJ6235483.1"/>
    </source>
</evidence>
<keyword evidence="4" id="KW-1185">Reference proteome</keyword>
<evidence type="ECO:0000256" key="2">
    <source>
        <dbReference type="SAM" id="MobiDB-lite"/>
    </source>
</evidence>
<feature type="compositionally biased region" description="Polar residues" evidence="2">
    <location>
        <begin position="27"/>
        <end position="44"/>
    </location>
</feature>
<comment type="caution">
    <text evidence="3">The sequence shown here is derived from an EMBL/GenBank/DDBJ whole genome shotgun (WGS) entry which is preliminary data.</text>
</comment>
<proteinExistence type="predicted"/>
<reference evidence="3" key="1">
    <citation type="submission" date="2022-08" db="EMBL/GenBank/DDBJ databases">
        <title>Novel sulfate-reducing endosymbionts in the free-living metamonad Anaeramoeba.</title>
        <authorList>
            <person name="Jerlstrom-Hultqvist J."/>
            <person name="Cepicka I."/>
            <person name="Gallot-Lavallee L."/>
            <person name="Salas-Leiva D."/>
            <person name="Curtis B.A."/>
            <person name="Zahonova K."/>
            <person name="Pipaliya S."/>
            <person name="Dacks J."/>
            <person name="Roger A.J."/>
        </authorList>
    </citation>
    <scope>NUCLEOTIDE SEQUENCE</scope>
    <source>
        <strain evidence="3">Schooner1</strain>
    </source>
</reference>
<feature type="region of interest" description="Disordered" evidence="2">
    <location>
        <begin position="1"/>
        <end position="70"/>
    </location>
</feature>
<evidence type="ECO:0000313" key="4">
    <source>
        <dbReference type="Proteomes" id="UP001150062"/>
    </source>
</evidence>
<feature type="coiled-coil region" evidence="1">
    <location>
        <begin position="79"/>
        <end position="106"/>
    </location>
</feature>
<evidence type="ECO:0000256" key="1">
    <source>
        <dbReference type="SAM" id="Coils"/>
    </source>
</evidence>
<protein>
    <submittedName>
        <fullName evidence="3">Uncharacterized protein</fullName>
    </submittedName>
</protein>
<organism evidence="3 4">
    <name type="scientific">Anaeramoeba flamelloides</name>
    <dbReference type="NCBI Taxonomy" id="1746091"/>
    <lineage>
        <taxon>Eukaryota</taxon>
        <taxon>Metamonada</taxon>
        <taxon>Anaeramoebidae</taxon>
        <taxon>Anaeramoeba</taxon>
    </lineage>
</organism>
<name>A0ABQ8XS95_9EUKA</name>
<sequence length="172" mass="20762">MTNTFKTNKEKETHSIQPKKNQKSKESTQLQRQRVFSTKGQSTKTKVKSKRRQQEQQYQQKRNSREINKVDPNDIFIAMKNYEKYVREQSEKLRKQQQVYDEAIEKFIMRLLKKLDDWMATIGEGLGQLHQLNKKHFHLYESNIENINMNNIKLFKKLANLQDHITQFKNLF</sequence>
<dbReference type="EMBL" id="JAOAOG010000257">
    <property type="protein sequence ID" value="KAJ6235483.1"/>
    <property type="molecule type" value="Genomic_DNA"/>
</dbReference>
<accession>A0ABQ8XS95</accession>